<evidence type="ECO:0000313" key="1">
    <source>
        <dbReference type="EMBL" id="VFA96447.1"/>
    </source>
</evidence>
<dbReference type="Proteomes" id="UP000290439">
    <property type="component" value="Chromosome"/>
</dbReference>
<gene>
    <name evidence="1" type="ORF">NCTC10797_00196</name>
</gene>
<dbReference type="EMBL" id="LR215973">
    <property type="protein sequence ID" value="VFA96447.1"/>
    <property type="molecule type" value="Genomic_DNA"/>
</dbReference>
<protein>
    <submittedName>
        <fullName evidence="1">Uncharacterized protein</fullName>
    </submittedName>
</protein>
<organism evidence="1 2">
    <name type="scientific">Nocardia cyriacigeorgica</name>
    <dbReference type="NCBI Taxonomy" id="135487"/>
    <lineage>
        <taxon>Bacteria</taxon>
        <taxon>Bacillati</taxon>
        <taxon>Actinomycetota</taxon>
        <taxon>Actinomycetes</taxon>
        <taxon>Mycobacteriales</taxon>
        <taxon>Nocardiaceae</taxon>
        <taxon>Nocardia</taxon>
    </lineage>
</organism>
<sequence>MSSSSDAHSVHISGGRVVAGNIGGSGNNGQINGPVDLSGGADTDQLAALLADLRAELGRLRSQLDAAPDSAADVDDVLHDLADPEPDIPAATTRWERLRRRIPEPFQNLDTIQQIVGLLEQVRGLAS</sequence>
<evidence type="ECO:0000313" key="2">
    <source>
        <dbReference type="Proteomes" id="UP000290439"/>
    </source>
</evidence>
<dbReference type="RefSeq" id="WP_130915606.1">
    <property type="nucleotide sequence ID" value="NZ_JARWRF010000039.1"/>
</dbReference>
<dbReference type="AlphaFoldDB" id="A0A4U8W3B3"/>
<reference evidence="1 2" key="1">
    <citation type="submission" date="2019-02" db="EMBL/GenBank/DDBJ databases">
        <authorList>
            <consortium name="Pathogen Informatics"/>
        </authorList>
    </citation>
    <scope>NUCLEOTIDE SEQUENCE [LARGE SCALE GENOMIC DNA]</scope>
    <source>
        <strain evidence="1 2">3012STDY6756504</strain>
    </source>
</reference>
<name>A0A4U8W3B3_9NOCA</name>
<proteinExistence type="predicted"/>
<accession>A0A4U8W3B3</accession>